<protein>
    <submittedName>
        <fullName evidence="1">Uncharacterized protein</fullName>
    </submittedName>
</protein>
<gene>
    <name evidence="1" type="ORF">KW868_06415</name>
</gene>
<organism evidence="1 2">
    <name type="scientific">Acinetobacter guillouiae</name>
    <name type="common">Acinetobacter genomosp. 11</name>
    <dbReference type="NCBI Taxonomy" id="106649"/>
    <lineage>
        <taxon>Bacteria</taxon>
        <taxon>Pseudomonadati</taxon>
        <taxon>Pseudomonadota</taxon>
        <taxon>Gammaproteobacteria</taxon>
        <taxon>Moraxellales</taxon>
        <taxon>Moraxellaceae</taxon>
        <taxon>Acinetobacter</taxon>
    </lineage>
</organism>
<dbReference type="AlphaFoldDB" id="A0A8X8GC13"/>
<proteinExistence type="predicted"/>
<evidence type="ECO:0000313" key="1">
    <source>
        <dbReference type="EMBL" id="MCF0264104.1"/>
    </source>
</evidence>
<evidence type="ECO:0000313" key="2">
    <source>
        <dbReference type="Proteomes" id="UP000887320"/>
    </source>
</evidence>
<dbReference type="RefSeq" id="WP_234622998.1">
    <property type="nucleotide sequence ID" value="NZ_JAHWXT010000001.1"/>
</dbReference>
<dbReference type="Proteomes" id="UP000887320">
    <property type="component" value="Unassembled WGS sequence"/>
</dbReference>
<dbReference type="EMBL" id="JAHWXT010000001">
    <property type="protein sequence ID" value="MCF0264104.1"/>
    <property type="molecule type" value="Genomic_DNA"/>
</dbReference>
<sequence>MKNINYDFVLEQIYNFLLLRPDFNSKTNFEKVAEYFRALNEGTDDEFNFDKPNKVSGKFGSKKNIIIVNAPEINNKNKFLEWVDRQINL</sequence>
<comment type="caution">
    <text evidence="1">The sequence shown here is derived from an EMBL/GenBank/DDBJ whole genome shotgun (WGS) entry which is preliminary data.</text>
</comment>
<accession>A0A8X8GC13</accession>
<name>A0A8X8GC13_ACIGI</name>
<reference evidence="1" key="1">
    <citation type="submission" date="2021-07" db="EMBL/GenBank/DDBJ databases">
        <authorList>
            <person name="Fernandez M."/>
            <person name="Pereira P."/>
            <person name="Torres Tejerizo G.A."/>
            <person name="Gonzalez P."/>
            <person name="Agostini E."/>
        </authorList>
    </citation>
    <scope>NUCLEOTIDE SEQUENCE</scope>
    <source>
        <strain evidence="1">SFC 500-1A</strain>
    </source>
</reference>